<keyword evidence="7" id="KW-0276">Fatty acid metabolism</keyword>
<dbReference type="SMART" id="SM00825">
    <property type="entry name" value="PKS_KS"/>
    <property type="match status" value="1"/>
</dbReference>
<dbReference type="NCBIfam" id="NF004970">
    <property type="entry name" value="PRK06333.1"/>
    <property type="match status" value="1"/>
</dbReference>
<dbReference type="Pfam" id="PF00109">
    <property type="entry name" value="ketoacyl-synt"/>
    <property type="match status" value="1"/>
</dbReference>
<comment type="similarity">
    <text evidence="2 11 13">Belongs to the thiolase-like superfamily. Beta-ketoacyl-ACP synthases family.</text>
</comment>
<evidence type="ECO:0000256" key="1">
    <source>
        <dbReference type="ARBA" id="ARBA00005194"/>
    </source>
</evidence>
<dbReference type="InterPro" id="IPR016039">
    <property type="entry name" value="Thiolase-like"/>
</dbReference>
<dbReference type="InterPro" id="IPR018201">
    <property type="entry name" value="Ketoacyl_synth_AS"/>
</dbReference>
<evidence type="ECO:0000256" key="7">
    <source>
        <dbReference type="ARBA" id="ARBA00022832"/>
    </source>
</evidence>
<evidence type="ECO:0000256" key="8">
    <source>
        <dbReference type="ARBA" id="ARBA00023098"/>
    </source>
</evidence>
<keyword evidence="10 11" id="KW-0012">Acyltransferase</keyword>
<dbReference type="InterPro" id="IPR017568">
    <property type="entry name" value="3-oxoacyl-ACP_synth-2"/>
</dbReference>
<evidence type="ECO:0000256" key="11">
    <source>
        <dbReference type="PIRNR" id="PIRNR000447"/>
    </source>
</evidence>
<organism evidence="15 16">
    <name type="scientific">Thermalbibacter longus</name>
    <dbReference type="NCBI Taxonomy" id="2951981"/>
    <lineage>
        <taxon>Bacteria</taxon>
        <taxon>Pseudomonadati</taxon>
        <taxon>Thermomicrobiota</taxon>
        <taxon>Thermomicrobia</taxon>
        <taxon>Thermomicrobiales</taxon>
        <taxon>Thermomicrobiaceae</taxon>
        <taxon>Thermalbibacter</taxon>
    </lineage>
</organism>
<keyword evidence="9 11" id="KW-0275">Fatty acid biosynthesis</keyword>
<evidence type="ECO:0000256" key="3">
    <source>
        <dbReference type="ARBA" id="ARBA00012356"/>
    </source>
</evidence>
<dbReference type="InterPro" id="IPR020841">
    <property type="entry name" value="PKS_Beta-ketoAc_synthase_dom"/>
</dbReference>
<dbReference type="InterPro" id="IPR000794">
    <property type="entry name" value="Beta-ketoacyl_synthase"/>
</dbReference>
<name>A0AA42BB12_9BACT</name>
<keyword evidence="16" id="KW-1185">Reference proteome</keyword>
<comment type="function">
    <text evidence="11">Involved in the type II fatty acid elongation cycle. Catalyzes the elongation of a wide range of acyl-ACP by the addition of two carbons from malonyl-ACP to an acyl acceptor. Can efficiently catalyze the conversion of palmitoleoyl-ACP (cis-hexadec-9-enoyl-ACP) to cis-vaccenoyl-ACP (cis-octadec-11-enoyl-ACP), an essential step in the thermal regulation of fatty acid composition.</text>
</comment>
<dbReference type="InterPro" id="IPR014030">
    <property type="entry name" value="Ketoacyl_synth_N"/>
</dbReference>
<gene>
    <name evidence="15" type="primary">fabF</name>
    <name evidence="15" type="ORF">NET02_14595</name>
</gene>
<evidence type="ECO:0000256" key="9">
    <source>
        <dbReference type="ARBA" id="ARBA00023160"/>
    </source>
</evidence>
<dbReference type="GO" id="GO:0030497">
    <property type="term" value="P:fatty acid elongation"/>
    <property type="evidence" value="ECO:0007669"/>
    <property type="project" value="UniProtKB-ARBA"/>
</dbReference>
<comment type="catalytic activity">
    <reaction evidence="11">
        <text>(9Z)-hexadecenoyl-[ACP] + malonyl-[ACP] + H(+) = 3-oxo-(11Z)-octadecenoyl-[ACP] + holo-[ACP] + CO2</text>
        <dbReference type="Rhea" id="RHEA:55040"/>
        <dbReference type="Rhea" id="RHEA-COMP:9623"/>
        <dbReference type="Rhea" id="RHEA-COMP:9685"/>
        <dbReference type="Rhea" id="RHEA-COMP:10800"/>
        <dbReference type="Rhea" id="RHEA-COMP:14074"/>
        <dbReference type="ChEBI" id="CHEBI:15378"/>
        <dbReference type="ChEBI" id="CHEBI:16526"/>
        <dbReference type="ChEBI" id="CHEBI:64479"/>
        <dbReference type="ChEBI" id="CHEBI:78449"/>
        <dbReference type="ChEBI" id="CHEBI:83989"/>
        <dbReference type="ChEBI" id="CHEBI:138538"/>
        <dbReference type="EC" id="2.3.1.179"/>
    </reaction>
</comment>
<dbReference type="PIRSF" id="PIRSF000447">
    <property type="entry name" value="KAS_II"/>
    <property type="match status" value="1"/>
</dbReference>
<evidence type="ECO:0000256" key="10">
    <source>
        <dbReference type="ARBA" id="ARBA00023315"/>
    </source>
</evidence>
<dbReference type="PROSITE" id="PS00606">
    <property type="entry name" value="KS3_1"/>
    <property type="match status" value="1"/>
</dbReference>
<evidence type="ECO:0000313" key="15">
    <source>
        <dbReference type="EMBL" id="MCM8750377.1"/>
    </source>
</evidence>
<comment type="pathway">
    <text evidence="1 11">Lipid metabolism; fatty acid biosynthesis.</text>
</comment>
<evidence type="ECO:0000256" key="5">
    <source>
        <dbReference type="ARBA" id="ARBA00022516"/>
    </source>
</evidence>
<dbReference type="PANTHER" id="PTHR11712">
    <property type="entry name" value="POLYKETIDE SYNTHASE-RELATED"/>
    <property type="match status" value="1"/>
</dbReference>
<comment type="caution">
    <text evidence="15">The sequence shown here is derived from an EMBL/GenBank/DDBJ whole genome shotgun (WGS) entry which is preliminary data.</text>
</comment>
<dbReference type="Gene3D" id="3.40.47.10">
    <property type="match status" value="1"/>
</dbReference>
<dbReference type="GO" id="GO:0005829">
    <property type="term" value="C:cytosol"/>
    <property type="evidence" value="ECO:0007669"/>
    <property type="project" value="TreeGrafter"/>
</dbReference>
<evidence type="ECO:0000256" key="2">
    <source>
        <dbReference type="ARBA" id="ARBA00008467"/>
    </source>
</evidence>
<sequence>MALRNRERQAERVRVVVTGMGIVCPIGNDLETVWQALIEGRSGTDVVTRVEASDLPSQIAGEVRDFDPVPWVGAKEARRTDRFIQFAVAAAKQALYQAGLEITDRLADRTGVLIGSALGGMETIEREFGVLQARGPSRVSPFLIPMFLPDMAAGYVSIVSGARGPNFSTLSACASGANAIGEAAEMIRRGQVDVVLAGASEAAITRGAIAGFCALQALSTRNDEPRTASRPFDKTRDGFVIAEGAAVLVLERLEHALARGAPILAELSGYGSTADAYHIVQPCAGGEGAARCMALAIEDAGLTPSDIDYINAHGTSTPLNDAAETAAIKAAFAGHRVPPVSSTKSLTGHLLGAAGAVEAVYSILALQHQVIPPTWHLREPDPACDLDYVAEGPRPARLRHVISNAFGFGGHNTALVFSRYEE</sequence>
<dbReference type="SUPFAM" id="SSF53901">
    <property type="entry name" value="Thiolase-like"/>
    <property type="match status" value="2"/>
</dbReference>
<dbReference type="NCBIfam" id="TIGR03150">
    <property type="entry name" value="fabF"/>
    <property type="match status" value="1"/>
</dbReference>
<dbReference type="FunFam" id="3.40.47.10:FF:000029">
    <property type="entry name" value="3-oxoacyl-[acyl-carrier-protein] synthase 1"/>
    <property type="match status" value="1"/>
</dbReference>
<comment type="catalytic activity">
    <reaction evidence="11">
        <text>a fatty acyl-[ACP] + malonyl-[ACP] + H(+) = a 3-oxoacyl-[ACP] + holo-[ACP] + CO2</text>
        <dbReference type="Rhea" id="RHEA:22836"/>
        <dbReference type="Rhea" id="RHEA-COMP:9623"/>
        <dbReference type="Rhea" id="RHEA-COMP:9685"/>
        <dbReference type="Rhea" id="RHEA-COMP:9916"/>
        <dbReference type="Rhea" id="RHEA-COMP:14125"/>
        <dbReference type="ChEBI" id="CHEBI:15378"/>
        <dbReference type="ChEBI" id="CHEBI:16526"/>
        <dbReference type="ChEBI" id="CHEBI:64479"/>
        <dbReference type="ChEBI" id="CHEBI:78449"/>
        <dbReference type="ChEBI" id="CHEBI:78776"/>
        <dbReference type="ChEBI" id="CHEBI:138651"/>
    </reaction>
</comment>
<evidence type="ECO:0000259" key="14">
    <source>
        <dbReference type="PROSITE" id="PS52004"/>
    </source>
</evidence>
<evidence type="ECO:0000256" key="6">
    <source>
        <dbReference type="ARBA" id="ARBA00022679"/>
    </source>
</evidence>
<reference evidence="15" key="1">
    <citation type="submission" date="2022-06" db="EMBL/GenBank/DDBJ databases">
        <title>CFH 74404 Thermomicrobiaceae sp.</title>
        <authorList>
            <person name="Ming H."/>
            <person name="Li W.-J."/>
            <person name="Zhao Z."/>
        </authorList>
    </citation>
    <scope>NUCLEOTIDE SEQUENCE</scope>
    <source>
        <strain evidence="15">CFH 74404</strain>
    </source>
</reference>
<dbReference type="AlphaFoldDB" id="A0AA42BB12"/>
<dbReference type="GO" id="GO:0004315">
    <property type="term" value="F:3-oxoacyl-[acyl-carrier-protein] synthase activity"/>
    <property type="evidence" value="ECO:0007669"/>
    <property type="project" value="UniProtKB-UniRule"/>
</dbReference>
<evidence type="ECO:0000256" key="12">
    <source>
        <dbReference type="PIRSR" id="PIRSR000447-1"/>
    </source>
</evidence>
<keyword evidence="6 11" id="KW-0808">Transferase</keyword>
<dbReference type="CDD" id="cd00834">
    <property type="entry name" value="KAS_I_II"/>
    <property type="match status" value="1"/>
</dbReference>
<dbReference type="NCBIfam" id="NF005589">
    <property type="entry name" value="PRK07314.1"/>
    <property type="match status" value="1"/>
</dbReference>
<keyword evidence="5 11" id="KW-0444">Lipid biosynthesis</keyword>
<keyword evidence="8" id="KW-0443">Lipid metabolism</keyword>
<feature type="active site" description="For beta-ketoacyl synthase activity" evidence="12">
    <location>
        <position position="173"/>
    </location>
</feature>
<evidence type="ECO:0000256" key="13">
    <source>
        <dbReference type="RuleBase" id="RU003694"/>
    </source>
</evidence>
<dbReference type="EC" id="2.3.1.179" evidence="3 11"/>
<dbReference type="RefSeq" id="WP_284058166.1">
    <property type="nucleotide sequence ID" value="NZ_JAMSLR010000014.1"/>
</dbReference>
<dbReference type="EMBL" id="JAMSLR010000014">
    <property type="protein sequence ID" value="MCM8750377.1"/>
    <property type="molecule type" value="Genomic_DNA"/>
</dbReference>
<proteinExistence type="inferred from homology"/>
<dbReference type="InterPro" id="IPR014031">
    <property type="entry name" value="Ketoacyl_synth_C"/>
</dbReference>
<dbReference type="FunFam" id="3.40.47.10:FF:000018">
    <property type="entry name" value="3-oxoacyl-[acyl-carrier-protein] synthase 2"/>
    <property type="match status" value="1"/>
</dbReference>
<evidence type="ECO:0000256" key="4">
    <source>
        <dbReference type="ARBA" id="ARBA00014657"/>
    </source>
</evidence>
<feature type="domain" description="Ketosynthase family 3 (KS3)" evidence="14">
    <location>
        <begin position="12"/>
        <end position="419"/>
    </location>
</feature>
<protein>
    <recommendedName>
        <fullName evidence="4 11">3-oxoacyl-[acyl-carrier-protein] synthase 2</fullName>
        <ecNumber evidence="3 11">2.3.1.179</ecNumber>
    </recommendedName>
</protein>
<dbReference type="Pfam" id="PF02801">
    <property type="entry name" value="Ketoacyl-synt_C"/>
    <property type="match status" value="1"/>
</dbReference>
<dbReference type="PROSITE" id="PS52004">
    <property type="entry name" value="KS3_2"/>
    <property type="match status" value="1"/>
</dbReference>
<dbReference type="PANTHER" id="PTHR11712:SF336">
    <property type="entry name" value="3-OXOACYL-[ACYL-CARRIER-PROTEIN] SYNTHASE, MITOCHONDRIAL"/>
    <property type="match status" value="1"/>
</dbReference>
<evidence type="ECO:0000313" key="16">
    <source>
        <dbReference type="Proteomes" id="UP001165306"/>
    </source>
</evidence>
<dbReference type="Proteomes" id="UP001165306">
    <property type="component" value="Unassembled WGS sequence"/>
</dbReference>
<accession>A0AA42BB12</accession>